<dbReference type="SUPFAM" id="SSF54236">
    <property type="entry name" value="Ubiquitin-like"/>
    <property type="match status" value="1"/>
</dbReference>
<dbReference type="Proteomes" id="UP000078348">
    <property type="component" value="Unassembled WGS sequence"/>
</dbReference>
<dbReference type="GO" id="GO:0071013">
    <property type="term" value="C:catalytic step 2 spliceosome"/>
    <property type="evidence" value="ECO:0007669"/>
    <property type="project" value="TreeGrafter"/>
</dbReference>
<keyword evidence="11" id="KW-1185">Reference proteome</keyword>
<feature type="region of interest" description="Disordered" evidence="7">
    <location>
        <begin position="74"/>
        <end position="104"/>
    </location>
</feature>
<feature type="compositionally biased region" description="Basic and acidic residues" evidence="7">
    <location>
        <begin position="93"/>
        <end position="104"/>
    </location>
</feature>
<keyword evidence="2" id="KW-0507">mRNA processing</keyword>
<dbReference type="SMART" id="SM00648">
    <property type="entry name" value="SWAP"/>
    <property type="match status" value="2"/>
</dbReference>
<keyword evidence="6" id="KW-0539">Nucleus</keyword>
<evidence type="ECO:0000256" key="3">
    <source>
        <dbReference type="ARBA" id="ARBA00022728"/>
    </source>
</evidence>
<reference evidence="10 11" key="1">
    <citation type="submission" date="2016-05" db="EMBL/GenBank/DDBJ databases">
        <title>Nuclear genome of Blastocystis sp. subtype 1 NandII.</title>
        <authorList>
            <person name="Gentekaki E."/>
            <person name="Curtis B."/>
            <person name="Stairs C."/>
            <person name="Eme L."/>
            <person name="Herman E."/>
            <person name="Klimes V."/>
            <person name="Arias M.C."/>
            <person name="Elias M."/>
            <person name="Hilliou F."/>
            <person name="Klute M."/>
            <person name="Malik S.-B."/>
            <person name="Pightling A."/>
            <person name="Rachubinski R."/>
            <person name="Salas D."/>
            <person name="Schlacht A."/>
            <person name="Suga H."/>
            <person name="Archibald J."/>
            <person name="Ball S.G."/>
            <person name="Clark G."/>
            <person name="Dacks J."/>
            <person name="Van Der Giezen M."/>
            <person name="Tsaousis A."/>
            <person name="Roger A."/>
        </authorList>
    </citation>
    <scope>NUCLEOTIDE SEQUENCE [LARGE SCALE GENOMIC DNA]</scope>
    <source>
        <strain evidence="11">ATCC 50177 / NandII</strain>
    </source>
</reference>
<dbReference type="GO" id="GO:0045292">
    <property type="term" value="P:mRNA cis splicing, via spliceosome"/>
    <property type="evidence" value="ECO:0007669"/>
    <property type="project" value="InterPro"/>
</dbReference>
<gene>
    <name evidence="10" type="ORF">AV274_2831</name>
</gene>
<dbReference type="Pfam" id="PF01805">
    <property type="entry name" value="Surp"/>
    <property type="match status" value="2"/>
</dbReference>
<dbReference type="Gene3D" id="1.10.10.790">
    <property type="entry name" value="Surp module"/>
    <property type="match status" value="2"/>
</dbReference>
<dbReference type="InterPro" id="IPR045146">
    <property type="entry name" value="SF3A1"/>
</dbReference>
<dbReference type="InterPro" id="IPR022030">
    <property type="entry name" value="SF3A1_dom"/>
</dbReference>
<accession>A0A196SH53</accession>
<dbReference type="SUPFAM" id="SSF109905">
    <property type="entry name" value="Surp module (SWAP domain)"/>
    <property type="match status" value="2"/>
</dbReference>
<sequence>MSSATSGDIGMIVPPPDMRAIIDKTAQFIAKQGPAMEKKIFSSDPTKIKFAFILPDNPFHAYYKMAIQSFKEGKTPEIPKPKTVEEVKEEEEEKPKEEEKKDAASLATVEKKARFNPLAAVYSNIDSEEPPPFEFLSNLPEMYSLDLDIIRLTAQYTAVNGRKFLEGIMNYQSHNPQFDFLKPTHILNGYFTSLVEQYNKVIHFEKAIKDPLLEKYKHREESLRVAVHRMEYHRQQEEAKKQKESDDLASLQTVDWNDFVVVETITFDEDMGGAPTSEKLREPEQMEVDMDTEEKPAKPEGVNSEAAQPAAPGLKVVESYTPRLRSGAEGAGQTMIDPLTKRVIPVEQANEHMRIELMDPMWKKQTAVRHERDATTNLASGAEMSDTIHRMRASQEKELGLKRAQPQPAQEASAQEIDEQLKRQRMRAMGIPPPPPAPAVSAAVPAAVSAPAMPAAPAALSGAAAPPKPPMAGMPIPPVRAPVPGMPAMPGMPMPMPGMPAMPMPMPGIPNMPMPNMPMPSMPGMPTLPAMPVMPAMPMPTMGGTGLVPEAQFVASHPGPVSLSVTLPNDATNAAWRLNGQTISVMIDIGANVKALKQQIGDMQGGMPASKMQIRHPIHGFLKDTMTLGHYNLLSGTVLQLSVRSRGGRK</sequence>
<keyword evidence="5" id="KW-0508">mRNA splicing</keyword>
<dbReference type="PROSITE" id="PS50128">
    <property type="entry name" value="SURP"/>
    <property type="match status" value="2"/>
</dbReference>
<evidence type="ECO:0000256" key="5">
    <source>
        <dbReference type="ARBA" id="ARBA00023187"/>
    </source>
</evidence>
<dbReference type="InterPro" id="IPR035967">
    <property type="entry name" value="SWAP/Surp_sf"/>
</dbReference>
<dbReference type="FunFam" id="1.10.10.790:FF:000001">
    <property type="entry name" value="Splicing factor 3a, subunit 1"/>
    <property type="match status" value="1"/>
</dbReference>
<dbReference type="InterPro" id="IPR000061">
    <property type="entry name" value="Surp"/>
</dbReference>
<keyword evidence="3" id="KW-0747">Spliceosome</keyword>
<evidence type="ECO:0000313" key="10">
    <source>
        <dbReference type="EMBL" id="OAO15492.1"/>
    </source>
</evidence>
<dbReference type="PANTHER" id="PTHR15316">
    <property type="entry name" value="SPLICEOSOME ASSOCIATED PROTEIN 114/SWAP SPLICING FACTOR-RELATED"/>
    <property type="match status" value="1"/>
</dbReference>
<comment type="subcellular location">
    <subcellularLocation>
        <location evidence="1">Nucleus</location>
    </subcellularLocation>
</comment>
<evidence type="ECO:0000256" key="6">
    <source>
        <dbReference type="ARBA" id="ARBA00023242"/>
    </source>
</evidence>
<dbReference type="GO" id="GO:0005686">
    <property type="term" value="C:U2 snRNP"/>
    <property type="evidence" value="ECO:0007669"/>
    <property type="project" value="TreeGrafter"/>
</dbReference>
<dbReference type="InterPro" id="IPR029071">
    <property type="entry name" value="Ubiquitin-like_domsf"/>
</dbReference>
<feature type="domain" description="SURP motif" evidence="9">
    <location>
        <begin position="149"/>
        <end position="191"/>
    </location>
</feature>
<protein>
    <submittedName>
        <fullName evidence="10">Splicing factor 3 subunit</fullName>
    </submittedName>
</protein>
<dbReference type="PANTHER" id="PTHR15316:SF1">
    <property type="entry name" value="SPLICING FACTOR 3A SUBUNIT 1"/>
    <property type="match status" value="1"/>
</dbReference>
<evidence type="ECO:0000256" key="2">
    <source>
        <dbReference type="ARBA" id="ARBA00022664"/>
    </source>
</evidence>
<evidence type="ECO:0000259" key="8">
    <source>
        <dbReference type="PROSITE" id="PS50053"/>
    </source>
</evidence>
<dbReference type="InterPro" id="IPR035563">
    <property type="entry name" value="SF3As1_ubi"/>
</dbReference>
<dbReference type="FunFam" id="1.10.10.790:FF:000002">
    <property type="entry name" value="Splicing factor 3A subunit 1"/>
    <property type="match status" value="1"/>
</dbReference>
<keyword evidence="4" id="KW-0677">Repeat</keyword>
<name>A0A196SH53_BLAHN</name>
<dbReference type="GO" id="GO:0000381">
    <property type="term" value="P:regulation of alternative mRNA splicing, via spliceosome"/>
    <property type="evidence" value="ECO:0007669"/>
    <property type="project" value="TreeGrafter"/>
</dbReference>
<feature type="domain" description="Ubiquitin-like" evidence="8">
    <location>
        <begin position="561"/>
        <end position="648"/>
    </location>
</feature>
<dbReference type="GO" id="GO:0071004">
    <property type="term" value="C:U2-type prespliceosome"/>
    <property type="evidence" value="ECO:0007669"/>
    <property type="project" value="TreeGrafter"/>
</dbReference>
<evidence type="ECO:0000259" key="9">
    <source>
        <dbReference type="PROSITE" id="PS50128"/>
    </source>
</evidence>
<feature type="compositionally biased region" description="Low complexity" evidence="7">
    <location>
        <begin position="404"/>
        <end position="415"/>
    </location>
</feature>
<evidence type="ECO:0000256" key="4">
    <source>
        <dbReference type="ARBA" id="ARBA00022737"/>
    </source>
</evidence>
<feature type="region of interest" description="Disordered" evidence="7">
    <location>
        <begin position="291"/>
        <end position="311"/>
    </location>
</feature>
<proteinExistence type="predicted"/>
<feature type="region of interest" description="Disordered" evidence="7">
    <location>
        <begin position="397"/>
        <end position="416"/>
    </location>
</feature>
<evidence type="ECO:0000313" key="11">
    <source>
        <dbReference type="Proteomes" id="UP000078348"/>
    </source>
</evidence>
<organism evidence="10 11">
    <name type="scientific">Blastocystis sp. subtype 1 (strain ATCC 50177 / NandII)</name>
    <dbReference type="NCBI Taxonomy" id="478820"/>
    <lineage>
        <taxon>Eukaryota</taxon>
        <taxon>Sar</taxon>
        <taxon>Stramenopiles</taxon>
        <taxon>Bigyra</taxon>
        <taxon>Opalozoa</taxon>
        <taxon>Opalinata</taxon>
        <taxon>Blastocystidae</taxon>
        <taxon>Blastocystis</taxon>
    </lineage>
</organism>
<dbReference type="PROSITE" id="PS50053">
    <property type="entry name" value="UBIQUITIN_2"/>
    <property type="match status" value="1"/>
</dbReference>
<comment type="caution">
    <text evidence="10">The sequence shown here is derived from an EMBL/GenBank/DDBJ whole genome shotgun (WGS) entry which is preliminary data.</text>
</comment>
<dbReference type="Pfam" id="PF12230">
    <property type="entry name" value="PRP21_like_P"/>
    <property type="match status" value="1"/>
</dbReference>
<dbReference type="OrthoDB" id="447637at2759"/>
<dbReference type="AlphaFoldDB" id="A0A196SH53"/>
<feature type="compositionally biased region" description="Basic and acidic residues" evidence="7">
    <location>
        <begin position="74"/>
        <end position="86"/>
    </location>
</feature>
<dbReference type="EMBL" id="LXWW01000139">
    <property type="protein sequence ID" value="OAO15492.1"/>
    <property type="molecule type" value="Genomic_DNA"/>
</dbReference>
<evidence type="ECO:0000256" key="1">
    <source>
        <dbReference type="ARBA" id="ARBA00004123"/>
    </source>
</evidence>
<dbReference type="GO" id="GO:0003723">
    <property type="term" value="F:RNA binding"/>
    <property type="evidence" value="ECO:0007669"/>
    <property type="project" value="InterPro"/>
</dbReference>
<dbReference type="STRING" id="478820.A0A196SH53"/>
<dbReference type="Gene3D" id="3.10.20.90">
    <property type="entry name" value="Phosphatidylinositol 3-kinase Catalytic Subunit, Chain A, domain 1"/>
    <property type="match status" value="1"/>
</dbReference>
<dbReference type="InterPro" id="IPR000626">
    <property type="entry name" value="Ubiquitin-like_dom"/>
</dbReference>
<feature type="domain" description="SURP motif" evidence="9">
    <location>
        <begin position="21"/>
        <end position="63"/>
    </location>
</feature>
<evidence type="ECO:0000256" key="7">
    <source>
        <dbReference type="SAM" id="MobiDB-lite"/>
    </source>
</evidence>
<dbReference type="CDD" id="cd01800">
    <property type="entry name" value="Ubl_SF3a120"/>
    <property type="match status" value="1"/>
</dbReference>